<dbReference type="InterPro" id="IPR013096">
    <property type="entry name" value="Cupin_2"/>
</dbReference>
<gene>
    <name evidence="3" type="ORF">SAMN04490355_10455</name>
</gene>
<evidence type="ECO:0000313" key="3">
    <source>
        <dbReference type="EMBL" id="SFM13636.1"/>
    </source>
</evidence>
<dbReference type="PANTHER" id="PTHR46797">
    <property type="entry name" value="HTH-TYPE TRANSCRIPTIONAL REGULATOR"/>
    <property type="match status" value="1"/>
</dbReference>
<protein>
    <submittedName>
        <fullName evidence="3">Cupin domain-containing protein</fullName>
    </submittedName>
</protein>
<dbReference type="Pfam" id="PF01381">
    <property type="entry name" value="HTH_3"/>
    <property type="match status" value="1"/>
</dbReference>
<keyword evidence="1" id="KW-0238">DNA-binding</keyword>
<dbReference type="InterPro" id="IPR050807">
    <property type="entry name" value="TransReg_Diox_bact_type"/>
</dbReference>
<dbReference type="STRING" id="1123291.SAMN04490355_10455"/>
<dbReference type="EMBL" id="FOTS01000045">
    <property type="protein sequence ID" value="SFM13636.1"/>
    <property type="molecule type" value="Genomic_DNA"/>
</dbReference>
<dbReference type="Proteomes" id="UP000199520">
    <property type="component" value="Unassembled WGS sequence"/>
</dbReference>
<dbReference type="AlphaFoldDB" id="A0A1I4NE26"/>
<evidence type="ECO:0000256" key="1">
    <source>
        <dbReference type="ARBA" id="ARBA00023125"/>
    </source>
</evidence>
<dbReference type="InterPro" id="IPR011051">
    <property type="entry name" value="RmlC_Cupin_sf"/>
</dbReference>
<reference evidence="4" key="1">
    <citation type="submission" date="2016-10" db="EMBL/GenBank/DDBJ databases">
        <authorList>
            <person name="Varghese N."/>
            <person name="Submissions S."/>
        </authorList>
    </citation>
    <scope>NUCLEOTIDE SEQUENCE [LARGE SCALE GENOMIC DNA]</scope>
    <source>
        <strain evidence="4">DSM 13327</strain>
    </source>
</reference>
<proteinExistence type="predicted"/>
<dbReference type="RefSeq" id="WP_090941470.1">
    <property type="nucleotide sequence ID" value="NZ_FOTS01000045.1"/>
</dbReference>
<dbReference type="CDD" id="cd00093">
    <property type="entry name" value="HTH_XRE"/>
    <property type="match status" value="1"/>
</dbReference>
<sequence>MNKDIGKKVKELRTQKKMTLKDVSEKTSLSTGLLSQLERGLTNIATDSLQKIAQVLGVDLAYFFASPTKKESYVLRSYEKEVFQVVNSRFIHYHLTNGAPDKTLLPRLVELLPINSEEDISQYAHEGEEFIYVLEGILTLFINNEQIEVFPGDSAHYNSSTVHNWANYTSKMVRMLVVSSPNPFKM</sequence>
<evidence type="ECO:0000259" key="2">
    <source>
        <dbReference type="PROSITE" id="PS50943"/>
    </source>
</evidence>
<dbReference type="GO" id="GO:0003677">
    <property type="term" value="F:DNA binding"/>
    <property type="evidence" value="ECO:0007669"/>
    <property type="project" value="UniProtKB-KW"/>
</dbReference>
<feature type="domain" description="HTH cro/C1-type" evidence="2">
    <location>
        <begin position="9"/>
        <end position="63"/>
    </location>
</feature>
<organism evidence="3 4">
    <name type="scientific">Pelosinus propionicus DSM 13327</name>
    <dbReference type="NCBI Taxonomy" id="1123291"/>
    <lineage>
        <taxon>Bacteria</taxon>
        <taxon>Bacillati</taxon>
        <taxon>Bacillota</taxon>
        <taxon>Negativicutes</taxon>
        <taxon>Selenomonadales</taxon>
        <taxon>Sporomusaceae</taxon>
        <taxon>Pelosinus</taxon>
    </lineage>
</organism>
<dbReference type="Gene3D" id="2.60.120.10">
    <property type="entry name" value="Jelly Rolls"/>
    <property type="match status" value="1"/>
</dbReference>
<dbReference type="Gene3D" id="1.10.260.40">
    <property type="entry name" value="lambda repressor-like DNA-binding domains"/>
    <property type="match status" value="1"/>
</dbReference>
<dbReference type="SUPFAM" id="SSF51182">
    <property type="entry name" value="RmlC-like cupins"/>
    <property type="match status" value="1"/>
</dbReference>
<name>A0A1I4NE26_9FIRM</name>
<keyword evidence="4" id="KW-1185">Reference proteome</keyword>
<dbReference type="OrthoDB" id="9814553at2"/>
<dbReference type="Pfam" id="PF07883">
    <property type="entry name" value="Cupin_2"/>
    <property type="match status" value="1"/>
</dbReference>
<dbReference type="PROSITE" id="PS50943">
    <property type="entry name" value="HTH_CROC1"/>
    <property type="match status" value="1"/>
</dbReference>
<dbReference type="CDD" id="cd02209">
    <property type="entry name" value="cupin_XRE_C"/>
    <property type="match status" value="1"/>
</dbReference>
<dbReference type="GO" id="GO:0005829">
    <property type="term" value="C:cytosol"/>
    <property type="evidence" value="ECO:0007669"/>
    <property type="project" value="TreeGrafter"/>
</dbReference>
<dbReference type="SMART" id="SM00530">
    <property type="entry name" value="HTH_XRE"/>
    <property type="match status" value="1"/>
</dbReference>
<evidence type="ECO:0000313" key="4">
    <source>
        <dbReference type="Proteomes" id="UP000199520"/>
    </source>
</evidence>
<dbReference type="PANTHER" id="PTHR46797:SF25">
    <property type="entry name" value="TRANSCRIPTIONAL REGULATOR"/>
    <property type="match status" value="1"/>
</dbReference>
<dbReference type="InterPro" id="IPR010982">
    <property type="entry name" value="Lambda_DNA-bd_dom_sf"/>
</dbReference>
<accession>A0A1I4NE26</accession>
<dbReference type="InterPro" id="IPR014710">
    <property type="entry name" value="RmlC-like_jellyroll"/>
</dbReference>
<dbReference type="InterPro" id="IPR001387">
    <property type="entry name" value="Cro/C1-type_HTH"/>
</dbReference>
<dbReference type="SUPFAM" id="SSF47413">
    <property type="entry name" value="lambda repressor-like DNA-binding domains"/>
    <property type="match status" value="1"/>
</dbReference>
<dbReference type="GO" id="GO:0003700">
    <property type="term" value="F:DNA-binding transcription factor activity"/>
    <property type="evidence" value="ECO:0007669"/>
    <property type="project" value="TreeGrafter"/>
</dbReference>